<organism evidence="1 2">
    <name type="scientific">Rhizopus microsporus</name>
    <dbReference type="NCBI Taxonomy" id="58291"/>
    <lineage>
        <taxon>Eukaryota</taxon>
        <taxon>Fungi</taxon>
        <taxon>Fungi incertae sedis</taxon>
        <taxon>Mucoromycota</taxon>
        <taxon>Mucoromycotina</taxon>
        <taxon>Mucoromycetes</taxon>
        <taxon>Mucorales</taxon>
        <taxon>Mucorineae</taxon>
        <taxon>Rhizopodaceae</taxon>
        <taxon>Rhizopus</taxon>
    </lineage>
</organism>
<evidence type="ECO:0000313" key="2">
    <source>
        <dbReference type="Proteomes" id="UP000242381"/>
    </source>
</evidence>
<accession>A0A1X0S3B0</accession>
<reference evidence="1 2" key="1">
    <citation type="journal article" date="2016" name="Proc. Natl. Acad. Sci. U.S.A.">
        <title>Lipid metabolic changes in an early divergent fungus govern the establishment of a mutualistic symbiosis with endobacteria.</title>
        <authorList>
            <person name="Lastovetsky O.A."/>
            <person name="Gaspar M.L."/>
            <person name="Mondo S.J."/>
            <person name="LaButti K.M."/>
            <person name="Sandor L."/>
            <person name="Grigoriev I.V."/>
            <person name="Henry S.A."/>
            <person name="Pawlowska T.E."/>
        </authorList>
    </citation>
    <scope>NUCLEOTIDE SEQUENCE [LARGE SCALE GENOMIC DNA]</scope>
    <source>
        <strain evidence="1 2">ATCC 11559</strain>
    </source>
</reference>
<protein>
    <submittedName>
        <fullName evidence="1">Uncharacterized protein</fullName>
    </submittedName>
</protein>
<gene>
    <name evidence="1" type="ORF">BCV71DRAFT_178896</name>
</gene>
<proteinExistence type="predicted"/>
<dbReference type="Proteomes" id="UP000242381">
    <property type="component" value="Unassembled WGS sequence"/>
</dbReference>
<sequence length="106" mass="12062">ASIPANSYPIAQIEWADGSRSNVVYASSIETRESLPSILIELQYQVDQNFMLRLIKYASHTYIRYKVLPTVLVVVIKSFSSADFQREFTISRNGLLLEASCKSWVK</sequence>
<name>A0A1X0S3B0_RHIZD</name>
<dbReference type="AlphaFoldDB" id="A0A1X0S3B0"/>
<dbReference type="EMBL" id="KV921323">
    <property type="protein sequence ID" value="ORE18777.1"/>
    <property type="molecule type" value="Genomic_DNA"/>
</dbReference>
<evidence type="ECO:0000313" key="1">
    <source>
        <dbReference type="EMBL" id="ORE18777.1"/>
    </source>
</evidence>
<feature type="non-terminal residue" evidence="1">
    <location>
        <position position="1"/>
    </location>
</feature>
<dbReference type="VEuPathDB" id="FungiDB:BCV72DRAFT_178336"/>